<accession>A0A8R2H801</accession>
<sequence>MFFGLPFLQHTEVEDGFIQLMVLCPNELYGHRFADYILKTYVELDCLFPPVLWAKEPSQHPRTNYAAESFHRTFNRQFYCTRPPIYAVIQTLLETQEETSFKLNTIQQGTVQKASKVEEEKISKTIQYYINYYQKKIF</sequence>
<reference evidence="1" key="2">
    <citation type="submission" date="2022-06" db="UniProtKB">
        <authorList>
            <consortium name="EnsemblMetazoa"/>
        </authorList>
    </citation>
    <scope>IDENTIFICATION</scope>
</reference>
<proteinExistence type="predicted"/>
<name>A0A8R2H801_ACYPI</name>
<protein>
    <submittedName>
        <fullName evidence="1">Uncharacterized protein</fullName>
    </submittedName>
</protein>
<evidence type="ECO:0000313" key="1">
    <source>
        <dbReference type="EnsemblMetazoa" id="XP_016664158.1"/>
    </source>
</evidence>
<organism evidence="1 2">
    <name type="scientific">Acyrthosiphon pisum</name>
    <name type="common">Pea aphid</name>
    <dbReference type="NCBI Taxonomy" id="7029"/>
    <lineage>
        <taxon>Eukaryota</taxon>
        <taxon>Metazoa</taxon>
        <taxon>Ecdysozoa</taxon>
        <taxon>Arthropoda</taxon>
        <taxon>Hexapoda</taxon>
        <taxon>Insecta</taxon>
        <taxon>Pterygota</taxon>
        <taxon>Neoptera</taxon>
        <taxon>Paraneoptera</taxon>
        <taxon>Hemiptera</taxon>
        <taxon>Sternorrhyncha</taxon>
        <taxon>Aphidomorpha</taxon>
        <taxon>Aphidoidea</taxon>
        <taxon>Aphididae</taxon>
        <taxon>Macrosiphini</taxon>
        <taxon>Acyrthosiphon</taxon>
    </lineage>
</organism>
<dbReference type="RefSeq" id="XP_029342777.1">
    <property type="nucleotide sequence ID" value="XM_029486917.1"/>
</dbReference>
<dbReference type="Proteomes" id="UP000007819">
    <property type="component" value="Chromosome A1"/>
</dbReference>
<dbReference type="RefSeq" id="XP_016664158.1">
    <property type="nucleotide sequence ID" value="XM_016808669.2"/>
</dbReference>
<dbReference type="AlphaFoldDB" id="A0A8R2H801"/>
<dbReference type="EnsemblMetazoa" id="XM_016808669.2">
    <property type="protein sequence ID" value="XP_016664158.1"/>
    <property type="gene ID" value="LOC107885165"/>
</dbReference>
<keyword evidence="2" id="KW-1185">Reference proteome</keyword>
<dbReference type="OrthoDB" id="6611848at2759"/>
<reference evidence="2" key="1">
    <citation type="submission" date="2010-06" db="EMBL/GenBank/DDBJ databases">
        <authorList>
            <person name="Jiang H."/>
            <person name="Abraham K."/>
            <person name="Ali S."/>
            <person name="Alsbrooks S.L."/>
            <person name="Anim B.N."/>
            <person name="Anosike U.S."/>
            <person name="Attaway T."/>
            <person name="Bandaranaike D.P."/>
            <person name="Battles P.K."/>
            <person name="Bell S.N."/>
            <person name="Bell A.V."/>
            <person name="Beltran B."/>
            <person name="Bickham C."/>
            <person name="Bustamante Y."/>
            <person name="Caleb T."/>
            <person name="Canada A."/>
            <person name="Cardenas V."/>
            <person name="Carter K."/>
            <person name="Chacko J."/>
            <person name="Chandrabose M.N."/>
            <person name="Chavez D."/>
            <person name="Chavez A."/>
            <person name="Chen L."/>
            <person name="Chu H.-S."/>
            <person name="Claassen K.J."/>
            <person name="Cockrell R."/>
            <person name="Collins M."/>
            <person name="Cooper J.A."/>
            <person name="Cree A."/>
            <person name="Curry S.M."/>
            <person name="Da Y."/>
            <person name="Dao M.D."/>
            <person name="Das B."/>
            <person name="Davila M.-L."/>
            <person name="Davy-Carroll L."/>
            <person name="Denson S."/>
            <person name="Dinh H."/>
            <person name="Ebong V.E."/>
            <person name="Edwards J.R."/>
            <person name="Egan A."/>
            <person name="El-Daye J."/>
            <person name="Escobedo L."/>
            <person name="Fernandez S."/>
            <person name="Fernando P.R."/>
            <person name="Flagg N."/>
            <person name="Forbes L.D."/>
            <person name="Fowler R.G."/>
            <person name="Fu Q."/>
            <person name="Gabisi R.A."/>
            <person name="Ganer J."/>
            <person name="Garbino Pronczuk A."/>
            <person name="Garcia R.M."/>
            <person name="Garner T."/>
            <person name="Garrett T.E."/>
            <person name="Gonzalez D.A."/>
            <person name="Hamid H."/>
            <person name="Hawkins E.S."/>
            <person name="Hirani K."/>
            <person name="Hogues M.E."/>
            <person name="Hollins B."/>
            <person name="Hsiao C.-H."/>
            <person name="Jabil R."/>
            <person name="James M.L."/>
            <person name="Jhangiani S.N."/>
            <person name="Johnson B."/>
            <person name="Johnson Q."/>
            <person name="Joshi V."/>
            <person name="Kalu J.B."/>
            <person name="Kam C."/>
            <person name="Kashfia A."/>
            <person name="Keebler J."/>
            <person name="Kisamo H."/>
            <person name="Kovar C.L."/>
            <person name="Lago L.A."/>
            <person name="Lai C.-Y."/>
            <person name="Laidlaw J."/>
            <person name="Lara F."/>
            <person name="Le T.-K."/>
            <person name="Lee S.L."/>
            <person name="Legall F.H."/>
            <person name="Lemon S.J."/>
            <person name="Lewis L.R."/>
            <person name="Li B."/>
            <person name="Liu Y."/>
            <person name="Liu Y.-S."/>
            <person name="Lopez J."/>
            <person name="Lozado R.J."/>
            <person name="Lu J."/>
            <person name="Madu R.C."/>
            <person name="Maheshwari M."/>
            <person name="Maheshwari R."/>
            <person name="Malloy K."/>
            <person name="Martinez E."/>
            <person name="Mathew T."/>
            <person name="Mercado I.C."/>
            <person name="Mercado C."/>
            <person name="Meyer B."/>
            <person name="Montgomery K."/>
            <person name="Morgan M.B."/>
            <person name="Munidasa M."/>
            <person name="Nazareth L.V."/>
            <person name="Nelson J."/>
            <person name="Ng B.M."/>
            <person name="Nguyen N.B."/>
            <person name="Nguyen P.Q."/>
            <person name="Nguyen T."/>
            <person name="Obregon M."/>
            <person name="Okwuonu G.O."/>
            <person name="Onwere C.G."/>
            <person name="Orozco G."/>
            <person name="Parra A."/>
            <person name="Patel S."/>
            <person name="Patil S."/>
            <person name="Perez A."/>
            <person name="Perez Y."/>
            <person name="Pham C."/>
            <person name="Primus E.L."/>
            <person name="Pu L.-L."/>
            <person name="Puazo M."/>
            <person name="Qin X."/>
            <person name="Quiroz J.B."/>
            <person name="Reese J."/>
            <person name="Richards S."/>
            <person name="Rives C.M."/>
            <person name="Robberts R."/>
            <person name="Ruiz S.J."/>
            <person name="Ruiz M.J."/>
            <person name="Santibanez J."/>
            <person name="Schneider B.W."/>
            <person name="Sisson I."/>
            <person name="Smith M."/>
            <person name="Sodergren E."/>
            <person name="Song X.-Z."/>
            <person name="Song B.B."/>
            <person name="Summersgill H."/>
            <person name="Thelus R."/>
            <person name="Thornton R.D."/>
            <person name="Trejos Z.Y."/>
            <person name="Usmani K."/>
            <person name="Vattathil S."/>
            <person name="Villasana D."/>
            <person name="Walker D.L."/>
            <person name="Wang S."/>
            <person name="Wang K."/>
            <person name="White C.S."/>
            <person name="Williams A.C."/>
            <person name="Williamson J."/>
            <person name="Wilson K."/>
            <person name="Woghiren I.O."/>
            <person name="Woodworth J.R."/>
            <person name="Worley K.C."/>
            <person name="Wright R.A."/>
            <person name="Wu W."/>
            <person name="Young L."/>
            <person name="Zhang L."/>
            <person name="Zhang J."/>
            <person name="Zhu Y."/>
            <person name="Muzny D.M."/>
            <person name="Weinstock G."/>
            <person name="Gibbs R.A."/>
        </authorList>
    </citation>
    <scope>NUCLEOTIDE SEQUENCE [LARGE SCALE GENOMIC DNA]</scope>
    <source>
        <strain evidence="2">LSR1</strain>
    </source>
</reference>
<dbReference type="EnsemblMetazoa" id="XM_029486917.1">
    <property type="protein sequence ID" value="XP_029342777.1"/>
    <property type="gene ID" value="LOC107885165"/>
</dbReference>
<dbReference type="KEGG" id="api:107885165"/>
<evidence type="ECO:0000313" key="2">
    <source>
        <dbReference type="Proteomes" id="UP000007819"/>
    </source>
</evidence>
<dbReference type="GeneID" id="107885165"/>